<name>A0A5A7NTN8_9MICC</name>
<dbReference type="CDD" id="cd00761">
    <property type="entry name" value="Glyco_tranf_GTA_type"/>
    <property type="match status" value="1"/>
</dbReference>
<dbReference type="AlphaFoldDB" id="A0A5A7NTN8"/>
<dbReference type="InterPro" id="IPR050834">
    <property type="entry name" value="Glycosyltransf_2"/>
</dbReference>
<sequence length="289" mass="31896">MTARWCGEWAAGERELPAEVEVLIPSFERPAELAVTLSGLASQTRPDFGVVVSDQSPEPVWQHPAVKAMVRILRAQGRPVRLEWHLPRRGVAEQRDFLLRLSTAPQVLFLDNDVWLEPGMLERLSSALSEARCGFVGAAVQGLSYLQDRRPAELEDFEPWPGAPQPERIRPGFPEFGRWRLHNAANLAHLAAGIGIERGSWLLYKVAWVGGCVLFDRERLVAAGGFAFWKDLPPEHAGEDVVAQVRTMEAFGGAGMLPSGAVHLESPTTVPNRTAEALEIVPLDPPQNR</sequence>
<dbReference type="PANTHER" id="PTHR43685:SF2">
    <property type="entry name" value="GLYCOSYLTRANSFERASE 2-LIKE DOMAIN-CONTAINING PROTEIN"/>
    <property type="match status" value="1"/>
</dbReference>
<dbReference type="PANTHER" id="PTHR43685">
    <property type="entry name" value="GLYCOSYLTRANSFERASE"/>
    <property type="match status" value="1"/>
</dbReference>
<gene>
    <name evidence="2" type="ORF">NCCP1664_16070</name>
</gene>
<evidence type="ECO:0000313" key="3">
    <source>
        <dbReference type="Proteomes" id="UP000325307"/>
    </source>
</evidence>
<protein>
    <recommendedName>
        <fullName evidence="1">Glycosyltransferase 2-like domain-containing protein</fullName>
    </recommendedName>
</protein>
<dbReference type="InterPro" id="IPR001173">
    <property type="entry name" value="Glyco_trans_2-like"/>
</dbReference>
<reference evidence="2 3" key="1">
    <citation type="submission" date="2019-09" db="EMBL/GenBank/DDBJ databases">
        <title>Arthrobacter zafarii sp. nov., a moderately thermotolerant and halotolerant actinobacterium isolated from Cholistan desert soil of Pakistan.</title>
        <authorList>
            <person name="Amin A."/>
            <person name="Ahmed I."/>
            <person name="Khalid N."/>
            <person name="Schumann P."/>
            <person name="Busse H.J."/>
            <person name="Khan I.U."/>
            <person name="Li S."/>
            <person name="Li W.J."/>
        </authorList>
    </citation>
    <scope>NUCLEOTIDE SEQUENCE [LARGE SCALE GENOMIC DNA]</scope>
    <source>
        <strain evidence="2 3">NCCP-1664</strain>
    </source>
</reference>
<dbReference type="Gene3D" id="3.90.550.10">
    <property type="entry name" value="Spore Coat Polysaccharide Biosynthesis Protein SpsA, Chain A"/>
    <property type="match status" value="1"/>
</dbReference>
<keyword evidence="3" id="KW-1185">Reference proteome</keyword>
<evidence type="ECO:0000313" key="2">
    <source>
        <dbReference type="EMBL" id="GER23111.1"/>
    </source>
</evidence>
<evidence type="ECO:0000259" key="1">
    <source>
        <dbReference type="Pfam" id="PF00535"/>
    </source>
</evidence>
<dbReference type="RefSeq" id="WP_149956723.1">
    <property type="nucleotide sequence ID" value="NZ_BKDJ01000007.1"/>
</dbReference>
<dbReference type="SUPFAM" id="SSF53448">
    <property type="entry name" value="Nucleotide-diphospho-sugar transferases"/>
    <property type="match status" value="1"/>
</dbReference>
<dbReference type="InterPro" id="IPR029044">
    <property type="entry name" value="Nucleotide-diphossugar_trans"/>
</dbReference>
<accession>A0A5A7NTN8</accession>
<feature type="domain" description="Glycosyltransferase 2-like" evidence="1">
    <location>
        <begin position="22"/>
        <end position="141"/>
    </location>
</feature>
<dbReference type="GO" id="GO:0044010">
    <property type="term" value="P:single-species biofilm formation"/>
    <property type="evidence" value="ECO:0007669"/>
    <property type="project" value="TreeGrafter"/>
</dbReference>
<dbReference type="OrthoDB" id="9787979at2"/>
<dbReference type="Proteomes" id="UP000325307">
    <property type="component" value="Unassembled WGS sequence"/>
</dbReference>
<dbReference type="EMBL" id="BKDJ01000007">
    <property type="protein sequence ID" value="GER23111.1"/>
    <property type="molecule type" value="Genomic_DNA"/>
</dbReference>
<dbReference type="Pfam" id="PF00535">
    <property type="entry name" value="Glycos_transf_2"/>
    <property type="match status" value="1"/>
</dbReference>
<organism evidence="2 3">
    <name type="scientific">Zafaria cholistanensis</name>
    <dbReference type="NCBI Taxonomy" id="1682741"/>
    <lineage>
        <taxon>Bacteria</taxon>
        <taxon>Bacillati</taxon>
        <taxon>Actinomycetota</taxon>
        <taxon>Actinomycetes</taxon>
        <taxon>Micrococcales</taxon>
        <taxon>Micrococcaceae</taxon>
        <taxon>Zafaria</taxon>
    </lineage>
</organism>
<proteinExistence type="predicted"/>
<comment type="caution">
    <text evidence="2">The sequence shown here is derived from an EMBL/GenBank/DDBJ whole genome shotgun (WGS) entry which is preliminary data.</text>
</comment>